<feature type="compositionally biased region" description="Low complexity" evidence="1">
    <location>
        <begin position="71"/>
        <end position="80"/>
    </location>
</feature>
<feature type="compositionally biased region" description="Low complexity" evidence="1">
    <location>
        <begin position="133"/>
        <end position="151"/>
    </location>
</feature>
<protein>
    <submittedName>
        <fullName evidence="2">Uncharacterized protein</fullName>
    </submittedName>
</protein>
<gene>
    <name evidence="2" type="ORF">GYMLUDRAFT_580804</name>
</gene>
<evidence type="ECO:0000313" key="2">
    <source>
        <dbReference type="EMBL" id="KIK61353.1"/>
    </source>
</evidence>
<feature type="compositionally biased region" description="Basic and acidic residues" evidence="1">
    <location>
        <begin position="345"/>
        <end position="361"/>
    </location>
</feature>
<dbReference type="HOGENOM" id="CLU_492608_0_0_1"/>
<feature type="compositionally biased region" description="Low complexity" evidence="1">
    <location>
        <begin position="93"/>
        <end position="111"/>
    </location>
</feature>
<feature type="compositionally biased region" description="Basic and acidic residues" evidence="1">
    <location>
        <begin position="113"/>
        <end position="123"/>
    </location>
</feature>
<feature type="compositionally biased region" description="Acidic residues" evidence="1">
    <location>
        <begin position="166"/>
        <end position="187"/>
    </location>
</feature>
<sequence length="553" mass="60003">MNALASYHNHQHYHYLYDDDDDNDDGEYKENSDERGMSASLAIHASSSGSTGSLRSTWPPVPKDGPLIPVPTSSPAASSSKDGDVEEPTPSLIDTMSISISTGTSRRSTFRNNEVEADARAEEQGEDVDQVGSLYSGSASESYTSSSFLLLDPEENGEVASGSGEENQDEDEDEVYEDANETEDGYDDGMTASPIQPFPSTASLCLALPEEETVHGEGQTYVAFNTDESERDSIDVTSMGEIPAVESEPESDAEGVEVWNPWVPRPFEGPLYPSDSYQNTLLPNPYSPQPPQPQIPHPHSHHNNRRPDSLAEFELIRSLNPNLDPVPRSEDALGLKLDVPGGGVGDREAGLDIHSGKDSEGRPSGNANTYAIDEDEEAEVINGPDNTSDSVLAQEGEIRDIPDVESLQSQDRAACGSEEDELDSATEIDTRTICAHPRAASRKVEEEKGRSGGGTVNGAGSDENSTFFSFSSESQKKRIQFPQRAGTVSLPLTDREGRRNEKKDSRRYSSLRLSLPRNISFNIPHRVRAEDGKSSSLSLLSPSISHNDKAKKA</sequence>
<feature type="compositionally biased region" description="Low complexity" evidence="1">
    <location>
        <begin position="534"/>
        <end position="545"/>
    </location>
</feature>
<dbReference type="EMBL" id="KN834771">
    <property type="protein sequence ID" value="KIK61353.1"/>
    <property type="molecule type" value="Genomic_DNA"/>
</dbReference>
<feature type="region of interest" description="Disordered" evidence="1">
    <location>
        <begin position="337"/>
        <end position="369"/>
    </location>
</feature>
<accession>A0A0D0CYC7</accession>
<feature type="region of interest" description="Disordered" evidence="1">
    <location>
        <begin position="13"/>
        <end position="203"/>
    </location>
</feature>
<feature type="region of interest" description="Disordered" evidence="1">
    <location>
        <begin position="399"/>
        <end position="553"/>
    </location>
</feature>
<feature type="compositionally biased region" description="Low complexity" evidence="1">
    <location>
        <begin position="46"/>
        <end position="57"/>
    </location>
</feature>
<proteinExistence type="predicted"/>
<feature type="compositionally biased region" description="Pro residues" evidence="1">
    <location>
        <begin position="285"/>
        <end position="296"/>
    </location>
</feature>
<dbReference type="AlphaFoldDB" id="A0A0D0CYC7"/>
<feature type="compositionally biased region" description="Acidic residues" evidence="1">
    <location>
        <begin position="417"/>
        <end position="426"/>
    </location>
</feature>
<feature type="compositionally biased region" description="Basic and acidic residues" evidence="1">
    <location>
        <begin position="26"/>
        <end position="36"/>
    </location>
</feature>
<dbReference type="Proteomes" id="UP000053593">
    <property type="component" value="Unassembled WGS sequence"/>
</dbReference>
<reference evidence="2 3" key="1">
    <citation type="submission" date="2014-04" db="EMBL/GenBank/DDBJ databases">
        <title>Evolutionary Origins and Diversification of the Mycorrhizal Mutualists.</title>
        <authorList>
            <consortium name="DOE Joint Genome Institute"/>
            <consortium name="Mycorrhizal Genomics Consortium"/>
            <person name="Kohler A."/>
            <person name="Kuo A."/>
            <person name="Nagy L.G."/>
            <person name="Floudas D."/>
            <person name="Copeland A."/>
            <person name="Barry K.W."/>
            <person name="Cichocki N."/>
            <person name="Veneault-Fourrey C."/>
            <person name="LaButti K."/>
            <person name="Lindquist E.A."/>
            <person name="Lipzen A."/>
            <person name="Lundell T."/>
            <person name="Morin E."/>
            <person name="Murat C."/>
            <person name="Riley R."/>
            <person name="Ohm R."/>
            <person name="Sun H."/>
            <person name="Tunlid A."/>
            <person name="Henrissat B."/>
            <person name="Grigoriev I.V."/>
            <person name="Hibbett D.S."/>
            <person name="Martin F."/>
        </authorList>
    </citation>
    <scope>NUCLEOTIDE SEQUENCE [LARGE SCALE GENOMIC DNA]</scope>
    <source>
        <strain evidence="2 3">FD-317 M1</strain>
    </source>
</reference>
<feature type="region of interest" description="Disordered" evidence="1">
    <location>
        <begin position="217"/>
        <end position="310"/>
    </location>
</feature>
<feature type="compositionally biased region" description="Low complexity" evidence="1">
    <location>
        <begin position="508"/>
        <end position="517"/>
    </location>
</feature>
<keyword evidence="3" id="KW-1185">Reference proteome</keyword>
<evidence type="ECO:0000313" key="3">
    <source>
        <dbReference type="Proteomes" id="UP000053593"/>
    </source>
</evidence>
<name>A0A0D0CYC7_9AGAR</name>
<feature type="compositionally biased region" description="Basic and acidic residues" evidence="1">
    <location>
        <begin position="493"/>
        <end position="507"/>
    </location>
</feature>
<organism evidence="2 3">
    <name type="scientific">Collybiopsis luxurians FD-317 M1</name>
    <dbReference type="NCBI Taxonomy" id="944289"/>
    <lineage>
        <taxon>Eukaryota</taxon>
        <taxon>Fungi</taxon>
        <taxon>Dikarya</taxon>
        <taxon>Basidiomycota</taxon>
        <taxon>Agaricomycotina</taxon>
        <taxon>Agaricomycetes</taxon>
        <taxon>Agaricomycetidae</taxon>
        <taxon>Agaricales</taxon>
        <taxon>Marasmiineae</taxon>
        <taxon>Omphalotaceae</taxon>
        <taxon>Collybiopsis</taxon>
        <taxon>Collybiopsis luxurians</taxon>
    </lineage>
</organism>
<evidence type="ECO:0000256" key="1">
    <source>
        <dbReference type="SAM" id="MobiDB-lite"/>
    </source>
</evidence>